<evidence type="ECO:0000313" key="7">
    <source>
        <dbReference type="Proteomes" id="UP001148312"/>
    </source>
</evidence>
<feature type="transmembrane region" description="Helical" evidence="5">
    <location>
        <begin position="284"/>
        <end position="304"/>
    </location>
</feature>
<evidence type="ECO:0000256" key="4">
    <source>
        <dbReference type="ARBA" id="ARBA00023136"/>
    </source>
</evidence>
<dbReference type="InterPro" id="IPR007568">
    <property type="entry name" value="RTA1"/>
</dbReference>
<dbReference type="Proteomes" id="UP001148312">
    <property type="component" value="Unassembled WGS sequence"/>
</dbReference>
<feature type="transmembrane region" description="Helical" evidence="5">
    <location>
        <begin position="212"/>
        <end position="232"/>
    </location>
</feature>
<evidence type="ECO:0000313" key="6">
    <source>
        <dbReference type="EMBL" id="KAJ5492935.1"/>
    </source>
</evidence>
<dbReference type="AlphaFoldDB" id="A0A9W9XI36"/>
<feature type="transmembrane region" description="Helical" evidence="5">
    <location>
        <begin position="253"/>
        <end position="272"/>
    </location>
</feature>
<keyword evidence="3 5" id="KW-1133">Transmembrane helix</keyword>
<protein>
    <submittedName>
        <fullName evidence="6">Uncharacterized protein</fullName>
    </submittedName>
</protein>
<keyword evidence="7" id="KW-1185">Reference proteome</keyword>
<sequence length="381" mass="42656">MHQSRSYRKLIKPLVLRDPDVFLLTPNYSPENGSLWYYAPDKGAPIVFALLFAISEIVHLYQTWYVHRKCPMLTIIVSLHHQLQAPAKNHSVIRKYKSWKVTGLLPWSALLFAAGLGRDAIYWSLWPVGQYRGIHCKYSATSRCTVILSMRSPTTLFSAGFCTTFHTTRRFTLVVSSPLLTVSAVIEASTANGAAQVAGADSSPTSVSTGKALLKAALLLHIILMVAFVTMAGRFHYNCVKNRVFNRKIRRALIVLYISSTLITTRTIYRTVGFFSTASLKTSALEWYFCVFEAVLMFCNRILLNAFHPMHSLPLSNTVYLAEDGVSEIEGPGYKDPRRLIMTFIDPFDICGLILRRDRHAKYWESGSADGTVSPCAGAKV</sequence>
<organism evidence="6 7">
    <name type="scientific">Penicillium diatomitis</name>
    <dbReference type="NCBI Taxonomy" id="2819901"/>
    <lineage>
        <taxon>Eukaryota</taxon>
        <taxon>Fungi</taxon>
        <taxon>Dikarya</taxon>
        <taxon>Ascomycota</taxon>
        <taxon>Pezizomycotina</taxon>
        <taxon>Eurotiomycetes</taxon>
        <taxon>Eurotiomycetidae</taxon>
        <taxon>Eurotiales</taxon>
        <taxon>Aspergillaceae</taxon>
        <taxon>Penicillium</taxon>
    </lineage>
</organism>
<feature type="transmembrane region" description="Helical" evidence="5">
    <location>
        <begin position="104"/>
        <end position="125"/>
    </location>
</feature>
<evidence type="ECO:0000256" key="1">
    <source>
        <dbReference type="ARBA" id="ARBA00004141"/>
    </source>
</evidence>
<comment type="caution">
    <text evidence="6">The sequence shown here is derived from an EMBL/GenBank/DDBJ whole genome shotgun (WGS) entry which is preliminary data.</text>
</comment>
<dbReference type="EMBL" id="JAPWDQ010000002">
    <property type="protein sequence ID" value="KAJ5492935.1"/>
    <property type="molecule type" value="Genomic_DNA"/>
</dbReference>
<dbReference type="GO" id="GO:0016020">
    <property type="term" value="C:membrane"/>
    <property type="evidence" value="ECO:0007669"/>
    <property type="project" value="UniProtKB-SubCell"/>
</dbReference>
<evidence type="ECO:0000256" key="2">
    <source>
        <dbReference type="ARBA" id="ARBA00022692"/>
    </source>
</evidence>
<gene>
    <name evidence="6" type="ORF">N7539_001681</name>
</gene>
<evidence type="ECO:0000256" key="5">
    <source>
        <dbReference type="SAM" id="Phobius"/>
    </source>
</evidence>
<dbReference type="Pfam" id="PF04479">
    <property type="entry name" value="RTA1"/>
    <property type="match status" value="1"/>
</dbReference>
<dbReference type="RefSeq" id="XP_056793315.1">
    <property type="nucleotide sequence ID" value="XM_056931284.1"/>
</dbReference>
<reference evidence="6" key="2">
    <citation type="journal article" date="2023" name="IMA Fungus">
        <title>Comparative genomic study of the Penicillium genus elucidates a diverse pangenome and 15 lateral gene transfer events.</title>
        <authorList>
            <person name="Petersen C."/>
            <person name="Sorensen T."/>
            <person name="Nielsen M.R."/>
            <person name="Sondergaard T.E."/>
            <person name="Sorensen J.L."/>
            <person name="Fitzpatrick D.A."/>
            <person name="Frisvad J.C."/>
            <person name="Nielsen K.L."/>
        </authorList>
    </citation>
    <scope>NUCLEOTIDE SEQUENCE</scope>
    <source>
        <strain evidence="6">IBT 30728</strain>
    </source>
</reference>
<name>A0A9W9XI36_9EURO</name>
<dbReference type="PANTHER" id="PTHR31465:SF13">
    <property type="entry name" value="RTA1 DOMAIN PROTEIN-RELATED"/>
    <property type="match status" value="1"/>
</dbReference>
<reference evidence="6" key="1">
    <citation type="submission" date="2022-12" db="EMBL/GenBank/DDBJ databases">
        <authorList>
            <person name="Petersen C."/>
        </authorList>
    </citation>
    <scope>NUCLEOTIDE SEQUENCE</scope>
    <source>
        <strain evidence="6">IBT 30728</strain>
    </source>
</reference>
<keyword evidence="4 5" id="KW-0472">Membrane</keyword>
<accession>A0A9W9XI36</accession>
<evidence type="ECO:0000256" key="3">
    <source>
        <dbReference type="ARBA" id="ARBA00022989"/>
    </source>
</evidence>
<proteinExistence type="predicted"/>
<dbReference type="PANTHER" id="PTHR31465">
    <property type="entry name" value="PROTEIN RTA1-RELATED"/>
    <property type="match status" value="1"/>
</dbReference>
<keyword evidence="2 5" id="KW-0812">Transmembrane</keyword>
<comment type="subcellular location">
    <subcellularLocation>
        <location evidence="1">Membrane</location>
        <topology evidence="1">Multi-pass membrane protein</topology>
    </subcellularLocation>
</comment>
<dbReference type="GeneID" id="81621533"/>